<keyword evidence="3" id="KW-1185">Reference proteome</keyword>
<comment type="caution">
    <text evidence="2">The sequence shown here is derived from an EMBL/GenBank/DDBJ whole genome shotgun (WGS) entry which is preliminary data.</text>
</comment>
<name>A0A329QID7_9ACTN</name>
<feature type="region of interest" description="Disordered" evidence="1">
    <location>
        <begin position="284"/>
        <end position="326"/>
    </location>
</feature>
<dbReference type="RefSeq" id="WP_112259470.1">
    <property type="nucleotide sequence ID" value="NZ_QMIG01000020.1"/>
</dbReference>
<evidence type="ECO:0000256" key="1">
    <source>
        <dbReference type="SAM" id="MobiDB-lite"/>
    </source>
</evidence>
<dbReference type="Proteomes" id="UP000250462">
    <property type="component" value="Unassembled WGS sequence"/>
</dbReference>
<sequence length="326" mass="35982">MVDPDTFRALARSSPWLWSSVAFTRTTVTRDGAERLRAWIKRPARMRVEPEHGDVHVVDERDQLGRNRGVFRAVSTDDHESIPQRRVPQPVYRVPQDPGSPQPVRREDGLVISRPDDVELVYDDPMYVNYQWVAMLDPQELADGALDGWAPDGDVPDGAGVPGDVPAQDGACPPGVEVLELERGELFGRAVLRAVVRPSPDYDPRCACCPLLHSEVSVAIDRAEGAPPLDPMPVFADRFETVLDVATGIVVRLRDIGGDRDGEGFDVEIDEVDADYPDAMFQADRRATRRRGILRRRSSGEAGPSPYPPTPGISPRRWRGPGASSP</sequence>
<evidence type="ECO:0000313" key="3">
    <source>
        <dbReference type="Proteomes" id="UP000250462"/>
    </source>
</evidence>
<organism evidence="2 3">
    <name type="scientific">Phytoactinopolyspora halophila</name>
    <dbReference type="NCBI Taxonomy" id="1981511"/>
    <lineage>
        <taxon>Bacteria</taxon>
        <taxon>Bacillati</taxon>
        <taxon>Actinomycetota</taxon>
        <taxon>Actinomycetes</taxon>
        <taxon>Jiangellales</taxon>
        <taxon>Jiangellaceae</taxon>
        <taxon>Phytoactinopolyspora</taxon>
    </lineage>
</organism>
<proteinExistence type="predicted"/>
<dbReference type="EMBL" id="QMIG01000020">
    <property type="protein sequence ID" value="RAW11459.1"/>
    <property type="molecule type" value="Genomic_DNA"/>
</dbReference>
<reference evidence="2 3" key="1">
    <citation type="submission" date="2018-06" db="EMBL/GenBank/DDBJ databases">
        <title>Phytoactinopolyspora halophila sp. nov., a novel halophilic actinomycete isolated from a saline soil in China.</title>
        <authorList>
            <person name="Tang S.-K."/>
        </authorList>
    </citation>
    <scope>NUCLEOTIDE SEQUENCE [LARGE SCALE GENOMIC DNA]</scope>
    <source>
        <strain evidence="2 3">YIM 96934</strain>
    </source>
</reference>
<evidence type="ECO:0000313" key="2">
    <source>
        <dbReference type="EMBL" id="RAW11459.1"/>
    </source>
</evidence>
<protein>
    <submittedName>
        <fullName evidence="2">Uncharacterized protein</fullName>
    </submittedName>
</protein>
<feature type="region of interest" description="Disordered" evidence="1">
    <location>
        <begin position="75"/>
        <end position="107"/>
    </location>
</feature>
<dbReference type="OrthoDB" id="4453940at2"/>
<accession>A0A329QID7</accession>
<dbReference type="AlphaFoldDB" id="A0A329QID7"/>
<feature type="compositionally biased region" description="Basic residues" evidence="1">
    <location>
        <begin position="287"/>
        <end position="297"/>
    </location>
</feature>
<gene>
    <name evidence="2" type="ORF">DPM12_16635</name>
</gene>